<dbReference type="OrthoDB" id="1903708at2"/>
<accession>A0A410Q9Y9</accession>
<dbReference type="AlphaFoldDB" id="A0A410Q9Y9"/>
<proteinExistence type="predicted"/>
<keyword evidence="1" id="KW-1133">Transmembrane helix</keyword>
<evidence type="ECO:0000256" key="1">
    <source>
        <dbReference type="SAM" id="Phobius"/>
    </source>
</evidence>
<evidence type="ECO:0000313" key="2">
    <source>
        <dbReference type="EMBL" id="QAT60811.1"/>
    </source>
</evidence>
<feature type="transmembrane region" description="Helical" evidence="1">
    <location>
        <begin position="12"/>
        <end position="31"/>
    </location>
</feature>
<evidence type="ECO:0000313" key="3">
    <source>
        <dbReference type="Proteomes" id="UP000287969"/>
    </source>
</evidence>
<keyword evidence="1" id="KW-0472">Membrane</keyword>
<protein>
    <submittedName>
        <fullName evidence="2">Uncharacterized protein</fullName>
    </submittedName>
</protein>
<organism evidence="2 3">
    <name type="scientific">Acidilutibacter cellobiosedens</name>
    <dbReference type="NCBI Taxonomy" id="2507161"/>
    <lineage>
        <taxon>Bacteria</taxon>
        <taxon>Bacillati</taxon>
        <taxon>Bacillota</taxon>
        <taxon>Tissierellia</taxon>
        <taxon>Tissierellales</taxon>
        <taxon>Acidilutibacteraceae</taxon>
        <taxon>Acidilutibacter</taxon>
    </lineage>
</organism>
<dbReference type="EMBL" id="CP035282">
    <property type="protein sequence ID" value="QAT60811.1"/>
    <property type="molecule type" value="Genomic_DNA"/>
</dbReference>
<keyword evidence="3" id="KW-1185">Reference proteome</keyword>
<feature type="transmembrane region" description="Helical" evidence="1">
    <location>
        <begin position="43"/>
        <end position="64"/>
    </location>
</feature>
<gene>
    <name evidence="2" type="ORF">EQM13_04055</name>
</gene>
<reference evidence="3" key="1">
    <citation type="submission" date="2019-01" db="EMBL/GenBank/DDBJ databases">
        <title>Draft genomes of a novel of Sporanaerobacter strains.</title>
        <authorList>
            <person name="Ma S."/>
        </authorList>
    </citation>
    <scope>NUCLEOTIDE SEQUENCE [LARGE SCALE GENOMIC DNA]</scope>
    <source>
        <strain evidence="3">NJN-17</strain>
    </source>
</reference>
<name>A0A410Q9Y9_9FIRM</name>
<dbReference type="Proteomes" id="UP000287969">
    <property type="component" value="Chromosome"/>
</dbReference>
<keyword evidence="1" id="KW-0812">Transmembrane</keyword>
<dbReference type="KEGG" id="spoa:EQM13_04055"/>
<sequence>MEREYKFDKKLFLVRIVYASVLTIIVLFIGIYKLFTGTNIKYLWMFICFLCIYTIITNFVSISYPGEIIIGGDKIIFKAFKRSHVYSMGEITSFKIKEQRLAGKLYIRINSPSLFRGRYWIDLRAYDDYKDLETELLKIEEMKHPDSLKQKIKVNNSLYSLRRKEDKKCIKKRKMK</sequence>
<dbReference type="RefSeq" id="WP_071139703.1">
    <property type="nucleotide sequence ID" value="NZ_CP035282.1"/>
</dbReference>